<evidence type="ECO:0000256" key="2">
    <source>
        <dbReference type="ARBA" id="ARBA00022840"/>
    </source>
</evidence>
<protein>
    <submittedName>
        <fullName evidence="6">Ser/Thr protein kinase</fullName>
    </submittedName>
</protein>
<feature type="compositionally biased region" description="Polar residues" evidence="4">
    <location>
        <begin position="937"/>
        <end position="949"/>
    </location>
</feature>
<keyword evidence="6" id="KW-0418">Kinase</keyword>
<dbReference type="InterPro" id="IPR008271">
    <property type="entry name" value="Ser/Thr_kinase_AS"/>
</dbReference>
<feature type="compositionally biased region" description="Polar residues" evidence="4">
    <location>
        <begin position="767"/>
        <end position="790"/>
    </location>
</feature>
<keyword evidence="7" id="KW-1185">Reference proteome</keyword>
<feature type="compositionally biased region" description="Polar residues" evidence="4">
    <location>
        <begin position="739"/>
        <end position="750"/>
    </location>
</feature>
<dbReference type="Proteomes" id="UP001071777">
    <property type="component" value="Unassembled WGS sequence"/>
</dbReference>
<dbReference type="GO" id="GO:0016301">
    <property type="term" value="F:kinase activity"/>
    <property type="evidence" value="ECO:0007669"/>
    <property type="project" value="UniProtKB-KW"/>
</dbReference>
<sequence>MICEIGEKKEGSYVVKGAESYKKSTKISPSSSLSISRFHPNNVVNLEKSVHNNNNNNHSSRNVHDSVLVYKEKSPRSSSTIKSIRMKQQHQYPQIYSSTSSIGTSKIPPSQSNNSYKEYSKVMNGLESMSITTNKNGSSDSRSKKCSIVNIKTSDSLVSSSSGSNNQKRLEIRRKYYVKVTPINTKYIAIVKTITNNTPLLLCFEHGKDRHPKEIINLKNSNIYKGVTEKGPCICIRPKNESKYKTIEIIEDDKRSTNNGKMESSIYYNINSKDKEMSNVLQTKISSNSVTMYEVECHSDFEMWCNFLTSIGISLCNFRSLFHTTKLIGEGSFAKVYKGKNVITGEDVVLKAVDKKKVKESNVYTEIEVLRKVHHPHIVHFIASFEEEDHVCLVLEFLGGGELFEWIAQKGAYSEDQAKIAMKRVLLALQWLHANNVVHRDLKTENLILENRNCPESLKIIDFGLAASLGSSAMKMRCGSPGYVAPEILEDKIYSTKVDVFSIGVVLYTLLGGSPPFPGSNMKEILKKNIQGNVQFTSSRWKNISSSVKDLIKWMMAKDPESRCTAAQAIYHPWFEKIQLSPGLMISSSSSSSSSNNNNNQAIVPSTDNNPVNITLSSCTAQNKKAINQDDYYSTCLSNLPNKISSRRISINNNTRFHSSSNHNKSTISISSLEYTDSQFSSSINSMKISPRSAIIPSSNQSNRKSSIHQNITTSNNNNNRLGSNISNQNQSPSQIRSFCNSSNDNSMSEKLTEVEDEDDDAKQYTRKANLNQGKNEETSGCESLSNASRTIKDHENSSTSSKITKQPDCIMDSFGDSANFHSIYYAATIHEDNFSYERPIPMVGNIMANNASSNLTNTPNDGKHKHRNNYSSSSSSGISNHSKLQSSLSMKNSNKTNRSSSIKAVLQNVFSRFSSSSNSNNNNNNNNGNHKSNQSGLASNNGKNYEIN</sequence>
<keyword evidence="2 3" id="KW-0067">ATP-binding</keyword>
<feature type="binding site" evidence="3">
    <location>
        <position position="351"/>
    </location>
    <ligand>
        <name>ATP</name>
        <dbReference type="ChEBI" id="CHEBI:30616"/>
    </ligand>
</feature>
<keyword evidence="1 3" id="KW-0547">Nucleotide-binding</keyword>
<dbReference type="CDD" id="cd05117">
    <property type="entry name" value="STKc_CAMK"/>
    <property type="match status" value="1"/>
</dbReference>
<feature type="compositionally biased region" description="Low complexity" evidence="4">
    <location>
        <begin position="915"/>
        <end position="936"/>
    </location>
</feature>
<comment type="caution">
    <text evidence="6">The sequence shown here is derived from an EMBL/GenBank/DDBJ whole genome shotgun (WGS) entry which is preliminary data.</text>
</comment>
<evidence type="ECO:0000313" key="7">
    <source>
        <dbReference type="Proteomes" id="UP001071777"/>
    </source>
</evidence>
<feature type="region of interest" description="Disordered" evidence="4">
    <location>
        <begin position="691"/>
        <end position="805"/>
    </location>
</feature>
<feature type="compositionally biased region" description="Low complexity" evidence="4">
    <location>
        <begin position="708"/>
        <end position="738"/>
    </location>
</feature>
<dbReference type="PANTHER" id="PTHR24347">
    <property type="entry name" value="SERINE/THREONINE-PROTEIN KINASE"/>
    <property type="match status" value="1"/>
</dbReference>
<feature type="domain" description="Protein kinase" evidence="5">
    <location>
        <begin position="322"/>
        <end position="575"/>
    </location>
</feature>
<dbReference type="InterPro" id="IPR011009">
    <property type="entry name" value="Kinase-like_dom_sf"/>
</dbReference>
<dbReference type="InterPro" id="IPR017441">
    <property type="entry name" value="Protein_kinase_ATP_BS"/>
</dbReference>
<feature type="compositionally biased region" description="Polar residues" evidence="4">
    <location>
        <begin position="885"/>
        <end position="901"/>
    </location>
</feature>
<dbReference type="PROSITE" id="PS00108">
    <property type="entry name" value="PROTEIN_KINASE_ST"/>
    <property type="match status" value="1"/>
</dbReference>
<feature type="region of interest" description="Disordered" evidence="4">
    <location>
        <begin position="589"/>
        <end position="609"/>
    </location>
</feature>
<name>A0ABQ8P518_9CRYT</name>
<evidence type="ECO:0000256" key="1">
    <source>
        <dbReference type="ARBA" id="ARBA00022741"/>
    </source>
</evidence>
<organism evidence="6 7">
    <name type="scientific">Cryptosporidium canis</name>
    <dbReference type="NCBI Taxonomy" id="195482"/>
    <lineage>
        <taxon>Eukaryota</taxon>
        <taxon>Sar</taxon>
        <taxon>Alveolata</taxon>
        <taxon>Apicomplexa</taxon>
        <taxon>Conoidasida</taxon>
        <taxon>Coccidia</taxon>
        <taxon>Eucoccidiorida</taxon>
        <taxon>Eimeriorina</taxon>
        <taxon>Cryptosporidiidae</taxon>
        <taxon>Cryptosporidium</taxon>
    </lineage>
</organism>
<reference evidence="6" key="1">
    <citation type="submission" date="2022-10" db="EMBL/GenBank/DDBJ databases">
        <title>Adaptive evolution leads to modifications in subtelomeric GC content in a zoonotic Cryptosporidium species.</title>
        <authorList>
            <person name="Li J."/>
            <person name="Feng Y."/>
            <person name="Xiao L."/>
        </authorList>
    </citation>
    <scope>NUCLEOTIDE SEQUENCE</scope>
    <source>
        <strain evidence="6">25894</strain>
    </source>
</reference>
<evidence type="ECO:0000313" key="6">
    <source>
        <dbReference type="EMBL" id="KAJ1607975.1"/>
    </source>
</evidence>
<feature type="compositionally biased region" description="Low complexity" evidence="4">
    <location>
        <begin position="589"/>
        <end position="600"/>
    </location>
</feature>
<dbReference type="PROSITE" id="PS50011">
    <property type="entry name" value="PROTEIN_KINASE_DOM"/>
    <property type="match status" value="1"/>
</dbReference>
<evidence type="ECO:0000259" key="5">
    <source>
        <dbReference type="PROSITE" id="PS50011"/>
    </source>
</evidence>
<feature type="compositionally biased region" description="Polar residues" evidence="4">
    <location>
        <begin position="696"/>
        <end position="705"/>
    </location>
</feature>
<feature type="compositionally biased region" description="Low complexity" evidence="4">
    <location>
        <begin position="870"/>
        <end position="884"/>
    </location>
</feature>
<evidence type="ECO:0000256" key="4">
    <source>
        <dbReference type="SAM" id="MobiDB-lite"/>
    </source>
</evidence>
<dbReference type="SMART" id="SM00220">
    <property type="entry name" value="S_TKc"/>
    <property type="match status" value="1"/>
</dbReference>
<feature type="region of interest" description="Disordered" evidence="4">
    <location>
        <begin position="914"/>
        <end position="949"/>
    </location>
</feature>
<accession>A0ABQ8P518</accession>
<feature type="region of interest" description="Disordered" evidence="4">
    <location>
        <begin position="854"/>
        <end position="901"/>
    </location>
</feature>
<keyword evidence="6" id="KW-0808">Transferase</keyword>
<dbReference type="Pfam" id="PF00069">
    <property type="entry name" value="Pkinase"/>
    <property type="match status" value="1"/>
</dbReference>
<dbReference type="EMBL" id="JAPCXB010000108">
    <property type="protein sequence ID" value="KAJ1607975.1"/>
    <property type="molecule type" value="Genomic_DNA"/>
</dbReference>
<gene>
    <name evidence="6" type="ORF">OJ252_2666</name>
</gene>
<proteinExistence type="predicted"/>
<evidence type="ECO:0000256" key="3">
    <source>
        <dbReference type="PROSITE-ProRule" id="PRU10141"/>
    </source>
</evidence>
<dbReference type="SUPFAM" id="SSF56112">
    <property type="entry name" value="Protein kinase-like (PK-like)"/>
    <property type="match status" value="1"/>
</dbReference>
<dbReference type="InterPro" id="IPR000719">
    <property type="entry name" value="Prot_kinase_dom"/>
</dbReference>
<dbReference type="Gene3D" id="1.10.510.10">
    <property type="entry name" value="Transferase(Phosphotransferase) domain 1"/>
    <property type="match status" value="1"/>
</dbReference>
<dbReference type="PROSITE" id="PS00107">
    <property type="entry name" value="PROTEIN_KINASE_ATP"/>
    <property type="match status" value="1"/>
</dbReference>